<evidence type="ECO:0000313" key="2">
    <source>
        <dbReference type="EMBL" id="KPX63630.1"/>
    </source>
</evidence>
<dbReference type="AlphaFoldDB" id="A0A0P9XI46"/>
<evidence type="ECO:0000313" key="3">
    <source>
        <dbReference type="Proteomes" id="UP000050265"/>
    </source>
</evidence>
<gene>
    <name evidence="2" type="ORF">ALO35_102079</name>
</gene>
<feature type="transmembrane region" description="Helical" evidence="1">
    <location>
        <begin position="58"/>
        <end position="82"/>
    </location>
</feature>
<evidence type="ECO:0000256" key="1">
    <source>
        <dbReference type="SAM" id="Phobius"/>
    </source>
</evidence>
<comment type="caution">
    <text evidence="2">The sequence shown here is derived from an EMBL/GenBank/DDBJ whole genome shotgun (WGS) entry which is preliminary data.</text>
</comment>
<organism evidence="2 3">
    <name type="scientific">Pseudomonas amygdali pv. lachrymans</name>
    <name type="common">Pseudomonas syringae pv. lachrymans</name>
    <dbReference type="NCBI Taxonomy" id="53707"/>
    <lineage>
        <taxon>Bacteria</taxon>
        <taxon>Pseudomonadati</taxon>
        <taxon>Pseudomonadota</taxon>
        <taxon>Gammaproteobacteria</taxon>
        <taxon>Pseudomonadales</taxon>
        <taxon>Pseudomonadaceae</taxon>
        <taxon>Pseudomonas</taxon>
        <taxon>Pseudomonas amygdali</taxon>
    </lineage>
</organism>
<sequence length="85" mass="9546">MKCLRSAHVQLIRIFKLFLNLYQNLPAQDNGHALKRAGNRQKPEPATRYRQIDQQETLMGKLGLSLIGFLLLAIAVGLLGTISPY</sequence>
<protein>
    <submittedName>
        <fullName evidence="2">Uncharacterized protein</fullName>
    </submittedName>
</protein>
<keyword evidence="1" id="KW-0812">Transmembrane</keyword>
<reference evidence="2 3" key="1">
    <citation type="submission" date="2015-09" db="EMBL/GenBank/DDBJ databases">
        <title>Genome announcement of multiple Pseudomonas syringae strains.</title>
        <authorList>
            <person name="Thakur S."/>
            <person name="Wang P.W."/>
            <person name="Gong Y."/>
            <person name="Weir B.S."/>
            <person name="Guttman D.S."/>
        </authorList>
    </citation>
    <scope>NUCLEOTIDE SEQUENCE [LARGE SCALE GENOMIC DNA]</scope>
    <source>
        <strain evidence="2 3">ICMP3507</strain>
    </source>
</reference>
<accession>A0A0P9XI46</accession>
<keyword evidence="1" id="KW-0472">Membrane</keyword>
<name>A0A0P9XI46_PSEAV</name>
<dbReference type="EMBL" id="LJQP01000319">
    <property type="protein sequence ID" value="KPX63630.1"/>
    <property type="molecule type" value="Genomic_DNA"/>
</dbReference>
<proteinExistence type="predicted"/>
<dbReference type="PATRIC" id="fig|53707.9.peg.50"/>
<keyword evidence="1" id="KW-1133">Transmembrane helix</keyword>
<dbReference type="Proteomes" id="UP000050265">
    <property type="component" value="Unassembled WGS sequence"/>
</dbReference>